<dbReference type="Gene3D" id="2.40.490.10">
    <property type="entry name" value="Newcastle disease virus like domain"/>
    <property type="match status" value="1"/>
</dbReference>
<dbReference type="EMBL" id="OK623365">
    <property type="protein sequence ID" value="UQM99626.1"/>
    <property type="molecule type" value="Viral_cRNA"/>
</dbReference>
<evidence type="ECO:0000256" key="4">
    <source>
        <dbReference type="ARBA" id="ARBA00022511"/>
    </source>
</evidence>
<name>A0AAE9KY45_9MONO</name>
<evidence type="ECO:0000256" key="11">
    <source>
        <dbReference type="ARBA" id="ARBA00022879"/>
    </source>
</evidence>
<dbReference type="GO" id="GO:0019031">
    <property type="term" value="C:viral envelope"/>
    <property type="evidence" value="ECO:0007669"/>
    <property type="project" value="UniProtKB-KW"/>
</dbReference>
<dbReference type="InterPro" id="IPR000776">
    <property type="entry name" value="Fusion_F0_Paramyxovir"/>
</dbReference>
<evidence type="ECO:0000256" key="14">
    <source>
        <dbReference type="ARBA" id="ARBA00023136"/>
    </source>
</evidence>
<comment type="subcellular location">
    <subcellularLocation>
        <location evidence="18">Virion membrane</location>
        <topology evidence="18">Single-pass type I membrane protein</topology>
    </subcellularLocation>
    <subcellularLocation>
        <location evidence="18">Host cell membrane</location>
        <topology evidence="18">Single-pass membrane protein</topology>
    </subcellularLocation>
</comment>
<keyword evidence="6" id="KW-1162">Viral penetration into host cytoplasm</keyword>
<dbReference type="GO" id="GO:0055036">
    <property type="term" value="C:virion membrane"/>
    <property type="evidence" value="ECO:0007669"/>
    <property type="project" value="UniProtKB-SubCell"/>
</dbReference>
<keyword evidence="15" id="KW-1015">Disulfide bond</keyword>
<evidence type="ECO:0000256" key="12">
    <source>
        <dbReference type="ARBA" id="ARBA00022989"/>
    </source>
</evidence>
<dbReference type="Pfam" id="PF00523">
    <property type="entry name" value="Fusion_gly"/>
    <property type="match status" value="1"/>
</dbReference>
<keyword evidence="17" id="KW-1160">Virus entry into host cell</keyword>
<keyword evidence="16" id="KW-0325">Glycoprotein</keyword>
<evidence type="ECO:0000256" key="1">
    <source>
        <dbReference type="ARBA" id="ARBA00008211"/>
    </source>
</evidence>
<dbReference type="SUPFAM" id="SSF58069">
    <property type="entry name" value="Virus ectodomain"/>
    <property type="match status" value="1"/>
</dbReference>
<keyword evidence="10" id="KW-1043">Host membrane</keyword>
<evidence type="ECO:0000313" key="20">
    <source>
        <dbReference type="Proteomes" id="UP001264330"/>
    </source>
</evidence>
<keyword evidence="14 18" id="KW-0472">Membrane</keyword>
<keyword evidence="20" id="KW-1185">Reference proteome</keyword>
<evidence type="ECO:0000256" key="10">
    <source>
        <dbReference type="ARBA" id="ARBA00022870"/>
    </source>
</evidence>
<evidence type="ECO:0000256" key="9">
    <source>
        <dbReference type="ARBA" id="ARBA00022844"/>
    </source>
</evidence>
<keyword evidence="9" id="KW-0946">Virion</keyword>
<keyword evidence="5" id="KW-1169">Fusion of virus membrane with host cell membrane</keyword>
<evidence type="ECO:0000256" key="13">
    <source>
        <dbReference type="ARBA" id="ARBA00023054"/>
    </source>
</evidence>
<comment type="similarity">
    <text evidence="1 18">Belongs to the paramyxoviruses fusion glycoprotein family.</text>
</comment>
<dbReference type="Proteomes" id="UP001264330">
    <property type="component" value="Segment"/>
</dbReference>
<keyword evidence="8" id="KW-0732">Signal</keyword>
<dbReference type="Gene3D" id="1.10.287.2480">
    <property type="match status" value="1"/>
</dbReference>
<evidence type="ECO:0000256" key="18">
    <source>
        <dbReference type="RuleBase" id="RU003705"/>
    </source>
</evidence>
<dbReference type="GO" id="GO:0019064">
    <property type="term" value="P:fusion of virus membrane with host plasma membrane"/>
    <property type="evidence" value="ECO:0007669"/>
    <property type="project" value="UniProtKB-KW"/>
</dbReference>
<keyword evidence="7 18" id="KW-0812">Transmembrane</keyword>
<keyword evidence="3" id="KW-1168">Fusion of virus membrane with host membrane</keyword>
<reference evidence="19" key="1">
    <citation type="journal article" date="2022" name="bioRxiv">
        <title>The characterization of multiple novel paramyxovirus species highlights the diverse nature of the subfamily Orthoparamyxovirinae.</title>
        <authorList>
            <person name="Vanmechelen B."/>
            <person name="Meurs S."/>
            <person name="Horemans M."/>
            <person name="Loosen A."/>
            <person name="Maes T.J."/>
            <person name="Laenen L."/>
            <person name="Vergote V."/>
            <person name="Koundouno F.R."/>
            <person name="Magassouba N."/>
            <person name="Konde M.K."/>
            <person name="Conde I.S."/>
            <person name="Carroll M.W."/>
            <person name="Maes P."/>
        </authorList>
    </citation>
    <scope>NUCLEOTIDE SEQUENCE</scope>
    <source>
        <strain evidence="19">GN/Meliandou/Me/2/2018</strain>
    </source>
</reference>
<organism evidence="19 20">
    <name type="scientific">meleucus virus</name>
    <dbReference type="NCBI Taxonomy" id="2940994"/>
    <lineage>
        <taxon>Viruses</taxon>
        <taxon>Riboviria</taxon>
        <taxon>Orthornavirae</taxon>
        <taxon>Negarnaviricota</taxon>
        <taxon>Haploviricotina</taxon>
        <taxon>Monjiviricetes</taxon>
        <taxon>Mononegavirales</taxon>
        <taxon>Paramyxoviridae</taxon>
        <taxon>Orthoparamyxovirinae</taxon>
        <taxon>Narmovirus</taxon>
        <taxon>Narmovirus meliandouense</taxon>
    </lineage>
</organism>
<proteinExistence type="inferred from homology"/>
<evidence type="ECO:0000256" key="8">
    <source>
        <dbReference type="ARBA" id="ARBA00022729"/>
    </source>
</evidence>
<dbReference type="Gene3D" id="2.60.40.1690">
    <property type="entry name" value="Head and neck region of the ectodomain of NDV fusion glycoprotein"/>
    <property type="match status" value="1"/>
</dbReference>
<accession>A0AAE9KY45</accession>
<keyword evidence="4" id="KW-1032">Host cell membrane</keyword>
<evidence type="ECO:0000256" key="15">
    <source>
        <dbReference type="ARBA" id="ARBA00023157"/>
    </source>
</evidence>
<dbReference type="Gene3D" id="6.10.10.110">
    <property type="match status" value="1"/>
</dbReference>
<evidence type="ECO:0000256" key="6">
    <source>
        <dbReference type="ARBA" id="ARBA00022595"/>
    </source>
</evidence>
<evidence type="ECO:0000256" key="5">
    <source>
        <dbReference type="ARBA" id="ARBA00022521"/>
    </source>
</evidence>
<keyword evidence="11 18" id="KW-0261">Viral envelope protein</keyword>
<sequence length="562" mass="61087">MSYYTLTITLWLIGLYSADGQISYKNLSQVGVFKLRELEYRLSGEPSGQLMVIKLLPNVTGLSKCTMGTMEEYKGVIASLLEPVNATIVLTTTSVTEYSGNKKFFGAVIAGAALGVATAAQVTAGVALYEARQNAAQIQAIKDSLTETHRAIETIQTAQKNTVVAIQGIQDQINSQILPRVDELGCEVAEQQLRLLLLQYYTDILTTFGPVLQDPVASKITVQALARAAGGNLTGLVRTLGYDNKDLKYLLKIDGITGNIIDADPQLGTIILQIRYPTIVKIPGAIVTELTSIAYHSSGSNWQTIVPHYIIQRGYTLANIRMEQCSKGDDFVLCENDQTFPMSQASQDCLRGQLEFCSRVMVVDKEAPRFALISGNLVANCLSMTCKCESPEMTVNQEPNEPLVVLGGDTCKTYFIDTIRIQLGKQQLANITLDSSVKLGPIIVLDPIDVSNQISLVESNIQQSEFHLQESIKRLGTPERQQAYNGVAVGAAIISIVSLILTLIMIIGLVSYVRRTANIESSLSTIEAGPTLAPKHPYAMAAYNNPGFTDSSPQHSSQVVQL</sequence>
<evidence type="ECO:0000256" key="3">
    <source>
        <dbReference type="ARBA" id="ARBA00022506"/>
    </source>
</evidence>
<evidence type="ECO:0000256" key="7">
    <source>
        <dbReference type="ARBA" id="ARBA00022692"/>
    </source>
</evidence>
<evidence type="ECO:0000256" key="17">
    <source>
        <dbReference type="ARBA" id="ARBA00023296"/>
    </source>
</evidence>
<evidence type="ECO:0000256" key="2">
    <source>
        <dbReference type="ARBA" id="ARBA00016586"/>
    </source>
</evidence>
<gene>
    <name evidence="19" type="primary">F</name>
</gene>
<keyword evidence="13" id="KW-0175">Coiled coil</keyword>
<dbReference type="GO" id="GO:0046718">
    <property type="term" value="P:symbiont entry into host cell"/>
    <property type="evidence" value="ECO:0007669"/>
    <property type="project" value="UniProtKB-KW"/>
</dbReference>
<keyword evidence="12 18" id="KW-1133">Transmembrane helix</keyword>
<evidence type="ECO:0000313" key="19">
    <source>
        <dbReference type="EMBL" id="UQM99626.1"/>
    </source>
</evidence>
<feature type="transmembrane region" description="Helical" evidence="18">
    <location>
        <begin position="487"/>
        <end position="513"/>
    </location>
</feature>
<comment type="subunit">
    <text evidence="18">Homotrimer of disulfide-linked F1-F2.</text>
</comment>
<dbReference type="SUPFAM" id="SSF69922">
    <property type="entry name" value="Head and neck region of the ectodomain of NDV fusion glycoprotein"/>
    <property type="match status" value="1"/>
</dbReference>
<dbReference type="GO" id="GO:0020002">
    <property type="term" value="C:host cell plasma membrane"/>
    <property type="evidence" value="ECO:0007669"/>
    <property type="project" value="UniProtKB-SubCell"/>
</dbReference>
<protein>
    <recommendedName>
        <fullName evidence="2 18">Fusion glycoprotein F0</fullName>
    </recommendedName>
</protein>
<evidence type="ECO:0000256" key="16">
    <source>
        <dbReference type="ARBA" id="ARBA00023180"/>
    </source>
</evidence>